<dbReference type="AlphaFoldDB" id="A0A917F7C0"/>
<evidence type="ECO:0000256" key="1">
    <source>
        <dbReference type="ARBA" id="ARBA00022679"/>
    </source>
</evidence>
<evidence type="ECO:0000256" key="3">
    <source>
        <dbReference type="ARBA" id="ARBA00023012"/>
    </source>
</evidence>
<accession>A0A917F7C0</accession>
<evidence type="ECO:0000256" key="4">
    <source>
        <dbReference type="SAM" id="Phobius"/>
    </source>
</evidence>
<name>A0A917F7C0_9ACTN</name>
<dbReference type="EMBL" id="BMKQ01000001">
    <property type="protein sequence ID" value="GGF55275.1"/>
    <property type="molecule type" value="Genomic_DNA"/>
</dbReference>
<evidence type="ECO:0000259" key="5">
    <source>
        <dbReference type="Pfam" id="PF07730"/>
    </source>
</evidence>
<reference evidence="6" key="2">
    <citation type="submission" date="2020-09" db="EMBL/GenBank/DDBJ databases">
        <authorList>
            <person name="Sun Q."/>
            <person name="Zhou Y."/>
        </authorList>
    </citation>
    <scope>NUCLEOTIDE SEQUENCE</scope>
    <source>
        <strain evidence="6">CGMCC 1.16067</strain>
    </source>
</reference>
<dbReference type="Gene3D" id="3.30.565.10">
    <property type="entry name" value="Histidine kinase-like ATPase, C-terminal domain"/>
    <property type="match status" value="1"/>
</dbReference>
<reference evidence="6" key="1">
    <citation type="journal article" date="2014" name="Int. J. Syst. Evol. Microbiol.">
        <title>Complete genome sequence of Corynebacterium casei LMG S-19264T (=DSM 44701T), isolated from a smear-ripened cheese.</title>
        <authorList>
            <consortium name="US DOE Joint Genome Institute (JGI-PGF)"/>
            <person name="Walter F."/>
            <person name="Albersmeier A."/>
            <person name="Kalinowski J."/>
            <person name="Ruckert C."/>
        </authorList>
    </citation>
    <scope>NUCLEOTIDE SEQUENCE</scope>
    <source>
        <strain evidence="6">CGMCC 1.16067</strain>
    </source>
</reference>
<dbReference type="PANTHER" id="PTHR24421:SF63">
    <property type="entry name" value="SENSOR HISTIDINE KINASE DESK"/>
    <property type="match status" value="1"/>
</dbReference>
<feature type="transmembrane region" description="Helical" evidence="4">
    <location>
        <begin position="101"/>
        <end position="134"/>
    </location>
</feature>
<feature type="transmembrane region" description="Helical" evidence="4">
    <location>
        <begin position="141"/>
        <end position="161"/>
    </location>
</feature>
<protein>
    <submittedName>
        <fullName evidence="6">Two-component sensor histidine kinase</fullName>
    </submittedName>
</protein>
<dbReference type="GO" id="GO:0000155">
    <property type="term" value="F:phosphorelay sensor kinase activity"/>
    <property type="evidence" value="ECO:0007669"/>
    <property type="project" value="InterPro"/>
</dbReference>
<dbReference type="SUPFAM" id="SSF55874">
    <property type="entry name" value="ATPase domain of HSP90 chaperone/DNA topoisomerase II/histidine kinase"/>
    <property type="match status" value="1"/>
</dbReference>
<keyword evidence="4" id="KW-0812">Transmembrane</keyword>
<keyword evidence="7" id="KW-1185">Reference proteome</keyword>
<comment type="caution">
    <text evidence="6">The sequence shown here is derived from an EMBL/GenBank/DDBJ whole genome shotgun (WGS) entry which is preliminary data.</text>
</comment>
<keyword evidence="1" id="KW-0808">Transferase</keyword>
<feature type="transmembrane region" description="Helical" evidence="4">
    <location>
        <begin position="74"/>
        <end position="95"/>
    </location>
</feature>
<dbReference type="InterPro" id="IPR036890">
    <property type="entry name" value="HATPase_C_sf"/>
</dbReference>
<keyword evidence="3" id="KW-0902">Two-component regulatory system</keyword>
<dbReference type="GO" id="GO:0046983">
    <property type="term" value="F:protein dimerization activity"/>
    <property type="evidence" value="ECO:0007669"/>
    <property type="project" value="InterPro"/>
</dbReference>
<proteinExistence type="predicted"/>
<organism evidence="6 7">
    <name type="scientific">Marmoricola endophyticus</name>
    <dbReference type="NCBI Taxonomy" id="2040280"/>
    <lineage>
        <taxon>Bacteria</taxon>
        <taxon>Bacillati</taxon>
        <taxon>Actinomycetota</taxon>
        <taxon>Actinomycetes</taxon>
        <taxon>Propionibacteriales</taxon>
        <taxon>Nocardioidaceae</taxon>
        <taxon>Marmoricola</taxon>
    </lineage>
</organism>
<dbReference type="CDD" id="cd16917">
    <property type="entry name" value="HATPase_UhpB-NarQ-NarX-like"/>
    <property type="match status" value="1"/>
</dbReference>
<dbReference type="RefSeq" id="WP_188780632.1">
    <property type="nucleotide sequence ID" value="NZ_BMKQ01000001.1"/>
</dbReference>
<feature type="transmembrane region" description="Helical" evidence="4">
    <location>
        <begin position="12"/>
        <end position="33"/>
    </location>
</feature>
<sequence length="357" mass="37113">MSEDNRHPWEQYGLVFSAVWLIFLGFPVVSVLTGDHGPGGVAVGLTAIVAFGAVYVAGFARFELDGAVGGTHRAAPAYLAAMVLLIGVVWAVIGAESLGMAAFVVSFAMFTLPLAAALVTSGAVLVVSVVAPIVSREPGELALVLIVLLVGLVTGALRVMLQRGAEHEALAAEMALVAERERVARDVHDVLGHSLTVVTAKAELAARLVDADPARAVEEMRQVAALSREALGEVRHTVGGLRVARLGDEVTSARSALDAAGIGADVHGEVVDVDPRHRPVLAWVLRELVTNVVRHSGASRCEVRLATSGVTVLDDGRGCPAGAEGNGLRGVRERLAATGGVLVLTRTDPGTRAEVRL</sequence>
<dbReference type="Proteomes" id="UP000649179">
    <property type="component" value="Unassembled WGS sequence"/>
</dbReference>
<dbReference type="Pfam" id="PF07730">
    <property type="entry name" value="HisKA_3"/>
    <property type="match status" value="1"/>
</dbReference>
<dbReference type="InterPro" id="IPR011712">
    <property type="entry name" value="Sig_transdc_His_kin_sub3_dim/P"/>
</dbReference>
<feature type="domain" description="Signal transduction histidine kinase subgroup 3 dimerisation and phosphoacceptor" evidence="5">
    <location>
        <begin position="179"/>
        <end position="243"/>
    </location>
</feature>
<evidence type="ECO:0000313" key="7">
    <source>
        <dbReference type="Proteomes" id="UP000649179"/>
    </source>
</evidence>
<dbReference type="InterPro" id="IPR050482">
    <property type="entry name" value="Sensor_HK_TwoCompSys"/>
</dbReference>
<evidence type="ECO:0000256" key="2">
    <source>
        <dbReference type="ARBA" id="ARBA00022777"/>
    </source>
</evidence>
<dbReference type="PANTHER" id="PTHR24421">
    <property type="entry name" value="NITRATE/NITRITE SENSOR PROTEIN NARX-RELATED"/>
    <property type="match status" value="1"/>
</dbReference>
<keyword evidence="4" id="KW-1133">Transmembrane helix</keyword>
<feature type="transmembrane region" description="Helical" evidence="4">
    <location>
        <begin position="39"/>
        <end position="62"/>
    </location>
</feature>
<evidence type="ECO:0000313" key="6">
    <source>
        <dbReference type="EMBL" id="GGF55275.1"/>
    </source>
</evidence>
<gene>
    <name evidence="6" type="ORF">GCM10011519_31470</name>
</gene>
<keyword evidence="2 6" id="KW-0418">Kinase</keyword>
<dbReference type="Gene3D" id="1.20.5.1930">
    <property type="match status" value="1"/>
</dbReference>
<keyword evidence="4" id="KW-0472">Membrane</keyword>
<dbReference type="GO" id="GO:0016020">
    <property type="term" value="C:membrane"/>
    <property type="evidence" value="ECO:0007669"/>
    <property type="project" value="InterPro"/>
</dbReference>